<dbReference type="FunFam" id="3.40.50.2000:FF:000072">
    <property type="entry name" value="Glycosyl transferase"/>
    <property type="match status" value="1"/>
</dbReference>
<dbReference type="InterPro" id="IPR010610">
    <property type="entry name" value="EryCIII-like_C"/>
</dbReference>
<keyword evidence="3" id="KW-0808">Transferase</keyword>
<name>A0A1F7I3K5_9BACT</name>
<dbReference type="AlphaFoldDB" id="A0A1F7I3K5"/>
<dbReference type="Gene3D" id="3.40.50.2000">
    <property type="entry name" value="Glycogen Phosphorylase B"/>
    <property type="match status" value="2"/>
</dbReference>
<dbReference type="PANTHER" id="PTHR48043">
    <property type="entry name" value="EG:EG0003.4 PROTEIN-RELATED"/>
    <property type="match status" value="1"/>
</dbReference>
<evidence type="ECO:0000259" key="4">
    <source>
        <dbReference type="Pfam" id="PF06722"/>
    </source>
</evidence>
<dbReference type="Pfam" id="PF06722">
    <property type="entry name" value="EryCIII-like_C"/>
    <property type="match status" value="1"/>
</dbReference>
<dbReference type="PANTHER" id="PTHR48043:SF145">
    <property type="entry name" value="FI06409P-RELATED"/>
    <property type="match status" value="1"/>
</dbReference>
<gene>
    <name evidence="5" type="ORF">A3F03_00845</name>
</gene>
<reference evidence="5 6" key="1">
    <citation type="journal article" date="2016" name="Nat. Commun.">
        <title>Thousands of microbial genomes shed light on interconnected biogeochemical processes in an aquifer system.</title>
        <authorList>
            <person name="Anantharaman K."/>
            <person name="Brown C.T."/>
            <person name="Hug L.A."/>
            <person name="Sharon I."/>
            <person name="Castelle C.J."/>
            <person name="Probst A.J."/>
            <person name="Thomas B.C."/>
            <person name="Singh A."/>
            <person name="Wilkins M.J."/>
            <person name="Karaoz U."/>
            <person name="Brodie E.L."/>
            <person name="Williams K.H."/>
            <person name="Hubbard S.S."/>
            <person name="Banfield J.F."/>
        </authorList>
    </citation>
    <scope>NUCLEOTIDE SEQUENCE [LARGE SCALE GENOMIC DNA]</scope>
</reference>
<evidence type="ECO:0000313" key="5">
    <source>
        <dbReference type="EMBL" id="OGK37974.1"/>
    </source>
</evidence>
<dbReference type="Proteomes" id="UP000176803">
    <property type="component" value="Unassembled WGS sequence"/>
</dbReference>
<dbReference type="NCBIfam" id="TIGR01426">
    <property type="entry name" value="MGT"/>
    <property type="match status" value="1"/>
</dbReference>
<accession>A0A1F7I3K5</accession>
<comment type="similarity">
    <text evidence="1">Belongs to the UDP-glycosyltransferase family.</text>
</comment>
<evidence type="ECO:0000313" key="6">
    <source>
        <dbReference type="Proteomes" id="UP000176803"/>
    </source>
</evidence>
<feature type="domain" description="Erythromycin biosynthesis protein CIII-like C-terminal" evidence="4">
    <location>
        <begin position="272"/>
        <end position="375"/>
    </location>
</feature>
<dbReference type="InterPro" id="IPR002213">
    <property type="entry name" value="UDP_glucos_trans"/>
</dbReference>
<organism evidence="5 6">
    <name type="scientific">Candidatus Roizmanbacteria bacterium RIFCSPHIGHO2_12_FULL_41_11</name>
    <dbReference type="NCBI Taxonomy" id="1802052"/>
    <lineage>
        <taxon>Bacteria</taxon>
        <taxon>Candidatus Roizmaniibacteriota</taxon>
    </lineage>
</organism>
<evidence type="ECO:0000256" key="1">
    <source>
        <dbReference type="ARBA" id="ARBA00009995"/>
    </source>
</evidence>
<evidence type="ECO:0000256" key="2">
    <source>
        <dbReference type="ARBA" id="ARBA00022676"/>
    </source>
</evidence>
<evidence type="ECO:0000256" key="3">
    <source>
        <dbReference type="ARBA" id="ARBA00022679"/>
    </source>
</evidence>
<dbReference type="SUPFAM" id="SSF53756">
    <property type="entry name" value="UDP-Glycosyltransferase/glycogen phosphorylase"/>
    <property type="match status" value="1"/>
</dbReference>
<protein>
    <recommendedName>
        <fullName evidence="4">Erythromycin biosynthesis protein CIII-like C-terminal domain-containing protein</fullName>
    </recommendedName>
</protein>
<dbReference type="InterPro" id="IPR006326">
    <property type="entry name" value="UDPGT_MGT-like"/>
</dbReference>
<proteinExistence type="inferred from homology"/>
<keyword evidence="2" id="KW-0328">Glycosyltransferase</keyword>
<comment type="caution">
    <text evidence="5">The sequence shown here is derived from an EMBL/GenBank/DDBJ whole genome shotgun (WGS) entry which is preliminary data.</text>
</comment>
<dbReference type="GO" id="GO:0008194">
    <property type="term" value="F:UDP-glycosyltransferase activity"/>
    <property type="evidence" value="ECO:0007669"/>
    <property type="project" value="InterPro"/>
</dbReference>
<dbReference type="InterPro" id="IPR050271">
    <property type="entry name" value="UDP-glycosyltransferase"/>
</dbReference>
<sequence>MKFVFLTIPAHGHLNPMLGVIRELVKRRHQVIVYNTADFADRIRETGAEFCLPPLTLDPVNFRLMKNALTLAKMSVDFSQAAVPALAKAIEKEAPDCLVHDSFSLWGKVVAKMLRLPAVALVPSIAFNLPVLWQAIPSLFSDFRLFISQPRRVWSVVSQYRRIYQENGLTKPPFILDLFANVEDLNIVFTSTYFQPQATSFDKHYRFVGPIIYERGEGELQKAILQSKKPLIYISLGTIYNDDYEFYKQIINIFANAPYRVLISVGRYISIKSLGHIPVHITVAPYFPQLKVLQQAALFISHGGANSINESLYYGVPLLLVPRIQEQRINAARVEELGAGIYFKEKPLTKENLLLAMRKILDNADYRLNAEKVGESLKTAGGAKRAVEEILMYSS</sequence>
<dbReference type="GO" id="GO:0016758">
    <property type="term" value="F:hexosyltransferase activity"/>
    <property type="evidence" value="ECO:0007669"/>
    <property type="project" value="InterPro"/>
</dbReference>
<dbReference type="EMBL" id="MGAC01000025">
    <property type="protein sequence ID" value="OGK37974.1"/>
    <property type="molecule type" value="Genomic_DNA"/>
</dbReference>
<dbReference type="CDD" id="cd03784">
    <property type="entry name" value="GT1_Gtf-like"/>
    <property type="match status" value="1"/>
</dbReference>